<keyword evidence="3" id="KW-1185">Reference proteome</keyword>
<evidence type="ECO:0000313" key="2">
    <source>
        <dbReference type="EMBL" id="KAK0428627.1"/>
    </source>
</evidence>
<reference evidence="2" key="1">
    <citation type="submission" date="2023-06" db="EMBL/GenBank/DDBJ databases">
        <title>Genomic analysis of the entomopathogenic nematode Steinernema hermaphroditum.</title>
        <authorList>
            <person name="Schwarz E.M."/>
            <person name="Heppert J.K."/>
            <person name="Baniya A."/>
            <person name="Schwartz H.T."/>
            <person name="Tan C.-H."/>
            <person name="Antoshechkin I."/>
            <person name="Sternberg P.W."/>
            <person name="Goodrich-Blair H."/>
            <person name="Dillman A.R."/>
        </authorList>
    </citation>
    <scope>NUCLEOTIDE SEQUENCE</scope>
    <source>
        <strain evidence="2">PS9179</strain>
        <tissue evidence="2">Whole animal</tissue>
    </source>
</reference>
<keyword evidence="1" id="KW-0175">Coiled coil</keyword>
<evidence type="ECO:0000256" key="1">
    <source>
        <dbReference type="SAM" id="Coils"/>
    </source>
</evidence>
<comment type="caution">
    <text evidence="2">The sequence shown here is derived from an EMBL/GenBank/DDBJ whole genome shotgun (WGS) entry which is preliminary data.</text>
</comment>
<dbReference type="AlphaFoldDB" id="A0AA39MBY7"/>
<sequence>MSCEKSTGEELLPIDDVLASWKLEKQRKQEMMRQVDQYIFQMRNYVNSEAGQMCRGVDRKPNERTASELHPALKKAHSIIQNLKKQDQSKKTIFDMLDERDTKKIKGDRNRLLKEKLTNAYQAIENERARMKIEAQEAKEAIKIIEEMEERINVCESVLCGI</sequence>
<evidence type="ECO:0000313" key="3">
    <source>
        <dbReference type="Proteomes" id="UP001175271"/>
    </source>
</evidence>
<gene>
    <name evidence="2" type="ORF">QR680_010914</name>
</gene>
<dbReference type="Proteomes" id="UP001175271">
    <property type="component" value="Unassembled WGS sequence"/>
</dbReference>
<organism evidence="2 3">
    <name type="scientific">Steinernema hermaphroditum</name>
    <dbReference type="NCBI Taxonomy" id="289476"/>
    <lineage>
        <taxon>Eukaryota</taxon>
        <taxon>Metazoa</taxon>
        <taxon>Ecdysozoa</taxon>
        <taxon>Nematoda</taxon>
        <taxon>Chromadorea</taxon>
        <taxon>Rhabditida</taxon>
        <taxon>Tylenchina</taxon>
        <taxon>Panagrolaimomorpha</taxon>
        <taxon>Strongyloidoidea</taxon>
        <taxon>Steinernematidae</taxon>
        <taxon>Steinernema</taxon>
    </lineage>
</organism>
<dbReference type="EMBL" id="JAUCMV010000001">
    <property type="protein sequence ID" value="KAK0428627.1"/>
    <property type="molecule type" value="Genomic_DNA"/>
</dbReference>
<proteinExistence type="predicted"/>
<feature type="coiled-coil region" evidence="1">
    <location>
        <begin position="110"/>
        <end position="158"/>
    </location>
</feature>
<name>A0AA39MBY7_9BILA</name>
<protein>
    <submittedName>
        <fullName evidence="2">Uncharacterized protein</fullName>
    </submittedName>
</protein>
<accession>A0AA39MBY7</accession>